<evidence type="ECO:0000313" key="3">
    <source>
        <dbReference type="Proteomes" id="UP000040576"/>
    </source>
</evidence>
<keyword evidence="1" id="KW-1133">Transmembrane helix</keyword>
<name>A0A090IVA6_9BACI</name>
<keyword evidence="1" id="KW-0472">Membrane</keyword>
<protein>
    <submittedName>
        <fullName evidence="2">Putative membrane protein</fullName>
    </submittedName>
</protein>
<evidence type="ECO:0000313" key="2">
    <source>
        <dbReference type="EMBL" id="CEE02021.1"/>
    </source>
</evidence>
<dbReference type="Proteomes" id="UP000040576">
    <property type="component" value="Unassembled WGS sequence"/>
</dbReference>
<sequence length="118" mass="13953">MKFLKKVLDKQNEGSIYLEILLAFFVWLVILSTVIPSFLHLTLARKEILIEHMGNQILSRQVQKVIYDQPIEPLIEQEGYPAYYTVVQENMEGMKEICVYYKSMENEEKHVCRTINKQ</sequence>
<proteinExistence type="predicted"/>
<keyword evidence="3" id="KW-1185">Reference proteome</keyword>
<gene>
    <name evidence="2" type="ORF">BT1A1_2200</name>
</gene>
<dbReference type="AlphaFoldDB" id="A0A090IVA6"/>
<evidence type="ECO:0000256" key="1">
    <source>
        <dbReference type="SAM" id="Phobius"/>
    </source>
</evidence>
<keyword evidence="1" id="KW-0812">Transmembrane</keyword>
<organism evidence="2 3">
    <name type="scientific">Caldibacillus thermoamylovorans</name>
    <dbReference type="NCBI Taxonomy" id="35841"/>
    <lineage>
        <taxon>Bacteria</taxon>
        <taxon>Bacillati</taxon>
        <taxon>Bacillota</taxon>
        <taxon>Bacilli</taxon>
        <taxon>Bacillales</taxon>
        <taxon>Bacillaceae</taxon>
        <taxon>Caldibacillus</taxon>
    </lineage>
</organism>
<reference evidence="2 3" key="1">
    <citation type="submission" date="2014-07" db="EMBL/GenBank/DDBJ databases">
        <authorList>
            <person name="Wibberg Daniel"/>
        </authorList>
    </citation>
    <scope>NUCLEOTIDE SEQUENCE [LARGE SCALE GENOMIC DNA]</scope>
</reference>
<dbReference type="RefSeq" id="WP_034771015.1">
    <property type="nucleotide sequence ID" value="NZ_CCRF01000064.1"/>
</dbReference>
<dbReference type="EMBL" id="CCRF01000064">
    <property type="protein sequence ID" value="CEE02021.1"/>
    <property type="molecule type" value="Genomic_DNA"/>
</dbReference>
<feature type="transmembrane region" description="Helical" evidence="1">
    <location>
        <begin position="20"/>
        <end position="43"/>
    </location>
</feature>
<accession>A0A090IVA6</accession>